<evidence type="ECO:0000313" key="2">
    <source>
        <dbReference type="EMBL" id="GET87832.1"/>
    </source>
</evidence>
<feature type="region of interest" description="Disordered" evidence="1">
    <location>
        <begin position="53"/>
        <end position="86"/>
    </location>
</feature>
<sequence>MRGERVWKAIGVVASQLPTHSLMPLQQMHMRVRALALTTPRVSRRFYANKASLPGHVASPSQRRSEPPLQTPAGPPSRSSASTSLNALSKSVRTHLTAHPSVLRGADELWAVDRLFTLLLQPPKHTCEEPSTTALPPVLEQLHPLLCVRVLQRLGYAVWACEVVAQDCSTQHVTAARMKGWSVRHTYPSLESSSGAIVSSSQSLSPTRSIVSATYTNMERIAGVVLAPLLPLIGDGTAAHPPHSQVLPVLPLIVEWLCTLPTAESAVPLDRWLPWVVTVYTEDRRNRRLVSQSPLLPSLLDMLPYLLRKLSIYLEDFTVDKQETRVCSPGVLCEHSLASLFELCLDVPEAKEDERGERESGDGNKSTGKATLSPVHLAFHEQSRSTLADVLWWHGEAPLLRLAGVRRALKRAGQSVPLASSAAAVKPLDTPAKATGIDLPTPPLHLQQHQESSFAHSKRAPHVTVEIGDDDVYRRFLLRLAALQNASLVGAATSAPKETMSALISVKLTGAAALGATKLCYDHAPTSPSEDPDMILRFIQPLHEYVLLLQGCSAEWSGTEGQTAAAIANSAGSVLPVQLTFTGVLHVLMAIFGRLEELKQQSSCRGAAAAQPALREHASFSVPAGSCVTAFVLLPQKARIHALKSLCEVLLRHVRAAQASTAVSSTTPAGAVPVHAPWFVDVELPQQEATLRRLCGAARALVRVVMEERRRSLAQEGPEGSVLTASSLIAAQQHRVAGCDSGVSTTSASMAAAPIASPILFERTLRSLAFRVVEPALWRLHEVCTEAQASVPVHVLTFEEWRLYLSDTNAHEATNGSLAGRRTSAAVETVDQVYSPVMASVVSLFDCVGGRAGLRTAQQVLPHPGQKSVSALVEGIRLTALQCLLFDGLRCGGPCSSTSVASSSTREEAAGYMDWVLHHLPHAFFSVWQRTAAPRTLIDLPLAANEAAEAAASHQQVLRHRLGLLTLLLHARVLSARELLRQEAALLPGVTPSRSTMNVNTTCVQRWADDVPSSLDSLLHCMTKDTEALPISGCAGDEWSLVLSAATLQHCVVPQLPAGCTALWELIEVLQDLANASMTEEEVLEPPSTVTEWVWLGNPEALYEALDASLQKGSGNDSAAGVSLRHGYYLLPWTTLAHSHQPWRVYDESGQARCAAQEWETTLQSWLTGASLIDGGRGVSSRPHRRPVVRLVSLAEEVCFFTCMHRVSTLHLSAGVRVVRGDVQREEREVAPTVRRLLTASQTAGIAASSSAAVTESADWYTEEDYDGLD</sequence>
<evidence type="ECO:0000313" key="3">
    <source>
        <dbReference type="Proteomes" id="UP000419144"/>
    </source>
</evidence>
<gene>
    <name evidence="2" type="ORF">LtaPh_1811700</name>
</gene>
<organism evidence="2 3">
    <name type="scientific">Leishmania tarentolae</name>
    <name type="common">Sauroleishmania tarentolae</name>
    <dbReference type="NCBI Taxonomy" id="5689"/>
    <lineage>
        <taxon>Eukaryota</taxon>
        <taxon>Discoba</taxon>
        <taxon>Euglenozoa</taxon>
        <taxon>Kinetoplastea</taxon>
        <taxon>Metakinetoplastina</taxon>
        <taxon>Trypanosomatida</taxon>
        <taxon>Trypanosomatidae</taxon>
        <taxon>Leishmaniinae</taxon>
        <taxon>Leishmania</taxon>
        <taxon>lizard Leishmania</taxon>
    </lineage>
</organism>
<dbReference type="EMBL" id="BLBS01000023">
    <property type="protein sequence ID" value="GET87832.1"/>
    <property type="molecule type" value="Genomic_DNA"/>
</dbReference>
<reference evidence="2" key="1">
    <citation type="submission" date="2019-11" db="EMBL/GenBank/DDBJ databases">
        <title>Leishmania tarentolae CDS.</title>
        <authorList>
            <person name="Goto Y."/>
            <person name="Yamagishi J."/>
        </authorList>
    </citation>
    <scope>NUCLEOTIDE SEQUENCE [LARGE SCALE GENOMIC DNA]</scope>
    <source>
        <strain evidence="2">Parrot Tar II</strain>
    </source>
</reference>
<dbReference type="Proteomes" id="UP000419144">
    <property type="component" value="Unassembled WGS sequence"/>
</dbReference>
<proteinExistence type="predicted"/>
<evidence type="ECO:0000256" key="1">
    <source>
        <dbReference type="SAM" id="MobiDB-lite"/>
    </source>
</evidence>
<comment type="caution">
    <text evidence="2">The sequence shown here is derived from an EMBL/GenBank/DDBJ whole genome shotgun (WGS) entry which is preliminary data.</text>
</comment>
<dbReference type="AlphaFoldDB" id="A0A640KEG6"/>
<feature type="compositionally biased region" description="Polar residues" evidence="1">
    <location>
        <begin position="77"/>
        <end position="86"/>
    </location>
</feature>
<dbReference type="VEuPathDB" id="TriTrypDB:LtaPh_1811700"/>
<protein>
    <submittedName>
        <fullName evidence="2">Uncharacterized protein</fullName>
    </submittedName>
</protein>
<dbReference type="OrthoDB" id="250811at2759"/>
<accession>A0A640KEG6</accession>
<keyword evidence="3" id="KW-1185">Reference proteome</keyword>
<name>A0A640KEG6_LEITA</name>